<feature type="binding site" evidence="14">
    <location>
        <position position="165"/>
    </location>
    <ligand>
        <name>[4Fe-4S] cluster</name>
        <dbReference type="ChEBI" id="CHEBI:49883"/>
        <note>4Fe-4S-S-AdoMet</note>
    </ligand>
</feature>
<evidence type="ECO:0000256" key="6">
    <source>
        <dbReference type="ARBA" id="ARBA00022485"/>
    </source>
</evidence>
<dbReference type="InterPro" id="IPR022462">
    <property type="entry name" value="EpmB"/>
</dbReference>
<dbReference type="GO" id="GO:0051539">
    <property type="term" value="F:4 iron, 4 sulfur cluster binding"/>
    <property type="evidence" value="ECO:0007669"/>
    <property type="project" value="UniProtKB-KW"/>
</dbReference>
<feature type="binding site" evidence="14">
    <location>
        <position position="162"/>
    </location>
    <ligand>
        <name>[4Fe-4S] cluster</name>
        <dbReference type="ChEBI" id="CHEBI:49883"/>
        <note>4Fe-4S-S-AdoMet</note>
    </ligand>
</feature>
<comment type="similarity">
    <text evidence="4">Belongs to the radical SAM superfamily. KamA family.</text>
</comment>
<keyword evidence="11 14" id="KW-0411">Iron-sulfur</keyword>
<organism evidence="18">
    <name type="scientific">Coralloluteibacterium stylophorae</name>
    <dbReference type="NCBI Taxonomy" id="1776034"/>
    <lineage>
        <taxon>Bacteria</taxon>
        <taxon>Pseudomonadati</taxon>
        <taxon>Pseudomonadota</taxon>
        <taxon>Gammaproteobacteria</taxon>
        <taxon>Lysobacterales</taxon>
        <taxon>Lysobacteraceae</taxon>
        <taxon>Coralloluteibacterium</taxon>
    </lineage>
</organism>
<evidence type="ECO:0000256" key="12">
    <source>
        <dbReference type="ARBA" id="ARBA00023235"/>
    </source>
</evidence>
<feature type="binding site" evidence="14">
    <location>
        <position position="158"/>
    </location>
    <ligand>
        <name>[4Fe-4S] cluster</name>
        <dbReference type="ChEBI" id="CHEBI:49883"/>
        <note>4Fe-4S-S-AdoMet</note>
    </ligand>
</feature>
<evidence type="ECO:0000256" key="1">
    <source>
        <dbReference type="ARBA" id="ARBA00001352"/>
    </source>
</evidence>
<keyword evidence="10" id="KW-0408">Iron</keyword>
<sequence>MRGRRLCGRPGGRPFANLHDNRDADAVPVPRPVPSRRSGAVSHARSLGSAVGWQALWRQSLRDPRDLLRELGLPDLAARVSDAAARQFPLRAPPGFVARMRRGDPTDPLLRQVLPVIEEDALVPGYGIDAVGDMAARGATGVLHKYRGRALLVATGSCAVHCRYCFRRHFDYAQDTAAAGDWQEAVAYIAADPSIEEVLLSGGDPLSLATHKLAGLTTRLRAIPHLRRLRIHTRLPVVLPERVDDDLLAWLGGLPWPVAVVIHANHANELDASVAGAIAALRGTGATVLNQAVLLRGINDDIEALARLSERSFEIGVLPYYLHQLDRVAGAAHFEVDDATARALHEALAARLPGYLVPRLVREVAGDPGKRPL</sequence>
<dbReference type="PANTHER" id="PTHR30538">
    <property type="entry name" value="LYSINE 2,3-AMINOMUTASE-RELATED"/>
    <property type="match status" value="1"/>
</dbReference>
<evidence type="ECO:0000256" key="11">
    <source>
        <dbReference type="ARBA" id="ARBA00023014"/>
    </source>
</evidence>
<dbReference type="SUPFAM" id="SSF102114">
    <property type="entry name" value="Radical SAM enzymes"/>
    <property type="match status" value="1"/>
</dbReference>
<dbReference type="GO" id="GO:0016853">
    <property type="term" value="F:isomerase activity"/>
    <property type="evidence" value="ECO:0007669"/>
    <property type="project" value="UniProtKB-KW"/>
</dbReference>
<evidence type="ECO:0000256" key="13">
    <source>
        <dbReference type="ARBA" id="ARBA00030756"/>
    </source>
</evidence>
<evidence type="ECO:0000256" key="5">
    <source>
        <dbReference type="ARBA" id="ARBA00022363"/>
    </source>
</evidence>
<keyword evidence="9 15" id="KW-0663">Pyridoxal phosphate</keyword>
<dbReference type="Pfam" id="PF13353">
    <property type="entry name" value="Fer4_12"/>
    <property type="match status" value="1"/>
</dbReference>
<evidence type="ECO:0000256" key="3">
    <source>
        <dbReference type="ARBA" id="ARBA00001966"/>
    </source>
</evidence>
<dbReference type="InterPro" id="IPR007197">
    <property type="entry name" value="rSAM"/>
</dbReference>
<evidence type="ECO:0000259" key="17">
    <source>
        <dbReference type="PROSITE" id="PS51918"/>
    </source>
</evidence>
<evidence type="ECO:0000256" key="7">
    <source>
        <dbReference type="ARBA" id="ARBA00022691"/>
    </source>
</evidence>
<dbReference type="SFLD" id="SFLDF00314">
    <property type="entry name" value="L-lysine_2_3-aminomutase_(yjeK"/>
    <property type="match status" value="1"/>
</dbReference>
<evidence type="ECO:0000313" key="20">
    <source>
        <dbReference type="Proteomes" id="UP000675747"/>
    </source>
</evidence>
<dbReference type="NCBIfam" id="TIGR03821">
    <property type="entry name" value="EFP_modif_epmB"/>
    <property type="match status" value="1"/>
</dbReference>
<evidence type="ECO:0000256" key="16">
    <source>
        <dbReference type="SAM" id="MobiDB-lite"/>
    </source>
</evidence>
<dbReference type="SFLD" id="SFLDG01070">
    <property type="entry name" value="PLP-dependent"/>
    <property type="match status" value="1"/>
</dbReference>
<feature type="modified residue" description="N6-(pyridoxal phosphate)lysine" evidence="15">
    <location>
        <position position="370"/>
    </location>
</feature>
<dbReference type="InterPro" id="IPR058240">
    <property type="entry name" value="rSAM_sf"/>
</dbReference>
<protein>
    <recommendedName>
        <fullName evidence="5">L-lysine 2,3-aminomutase</fullName>
    </recommendedName>
    <alternativeName>
        <fullName evidence="13">EF-P post-translational modification enzyme B</fullName>
    </alternativeName>
</protein>
<comment type="cofactor">
    <cofactor evidence="3">
        <name>[4Fe-4S] cluster</name>
        <dbReference type="ChEBI" id="CHEBI:49883"/>
    </cofactor>
</comment>
<comment type="cofactor">
    <cofactor evidence="2 15">
        <name>pyridoxal 5'-phosphate</name>
        <dbReference type="ChEBI" id="CHEBI:597326"/>
    </cofactor>
</comment>
<evidence type="ECO:0000256" key="15">
    <source>
        <dbReference type="PIRSR" id="PIRSR603739-50"/>
    </source>
</evidence>
<reference evidence="18" key="2">
    <citation type="submission" date="2021-04" db="EMBL/GenBank/DDBJ databases">
        <authorList>
            <person name="Karlyshev A.V."/>
        </authorList>
    </citation>
    <scope>NUCLEOTIDE SEQUENCE</scope>
    <source>
        <strain evidence="18">LMG 29479</strain>
    </source>
</reference>
<dbReference type="PANTHER" id="PTHR30538:SF1">
    <property type="entry name" value="L-LYSINE 2,3-AMINOMUTASE"/>
    <property type="match status" value="1"/>
</dbReference>
<evidence type="ECO:0000256" key="10">
    <source>
        <dbReference type="ARBA" id="ARBA00023004"/>
    </source>
</evidence>
<proteinExistence type="inferred from homology"/>
<dbReference type="EMBL" id="JAGQFT020000001">
    <property type="protein sequence ID" value="MBS7455665.1"/>
    <property type="molecule type" value="Genomic_DNA"/>
</dbReference>
<evidence type="ECO:0000256" key="9">
    <source>
        <dbReference type="ARBA" id="ARBA00022898"/>
    </source>
</evidence>
<dbReference type="CDD" id="cd01335">
    <property type="entry name" value="Radical_SAM"/>
    <property type="match status" value="1"/>
</dbReference>
<accession>A0A8J7VXJ7</accession>
<comment type="caution">
    <text evidence="18">The sequence shown here is derived from an EMBL/GenBank/DDBJ whole genome shotgun (WGS) entry which is preliminary data.</text>
</comment>
<dbReference type="GO" id="GO:0046872">
    <property type="term" value="F:metal ion binding"/>
    <property type="evidence" value="ECO:0007669"/>
    <property type="project" value="UniProtKB-KW"/>
</dbReference>
<reference evidence="19 20" key="1">
    <citation type="journal article" date="2021" name="Microbiol. Resour. Announc.">
        <title>Draft Genome Sequence of Coralloluteibacterium stylophorae LMG 29479T.</title>
        <authorList>
            <person name="Karlyshev A.V."/>
            <person name="Kudryashova E.B."/>
            <person name="Ariskina E.V."/>
            <person name="Conroy A.P."/>
            <person name="Abidueva E.Y."/>
        </authorList>
    </citation>
    <scope>NUCLEOTIDE SEQUENCE [LARGE SCALE GENOMIC DNA]</scope>
    <source>
        <strain evidence="19 20">LMG 29479</strain>
    </source>
</reference>
<dbReference type="Proteomes" id="UP000675747">
    <property type="component" value="Unassembled WGS sequence"/>
</dbReference>
<dbReference type="AlphaFoldDB" id="A0A8J7VXJ7"/>
<dbReference type="Gene3D" id="3.20.20.70">
    <property type="entry name" value="Aldolase class I"/>
    <property type="match status" value="1"/>
</dbReference>
<keyword evidence="8 14" id="KW-0479">Metal-binding</keyword>
<dbReference type="PIRSF" id="PIRSF004911">
    <property type="entry name" value="DUF160"/>
    <property type="match status" value="1"/>
</dbReference>
<evidence type="ECO:0000313" key="19">
    <source>
        <dbReference type="EMBL" id="MBS7455665.1"/>
    </source>
</evidence>
<dbReference type="EMBL" id="JAGQFT010000174">
    <property type="protein sequence ID" value="MBR0563761.1"/>
    <property type="molecule type" value="Genomic_DNA"/>
</dbReference>
<keyword evidence="20" id="KW-1185">Reference proteome</keyword>
<dbReference type="SFLD" id="SFLDS00029">
    <property type="entry name" value="Radical_SAM"/>
    <property type="match status" value="1"/>
</dbReference>
<evidence type="ECO:0000256" key="8">
    <source>
        <dbReference type="ARBA" id="ARBA00022723"/>
    </source>
</evidence>
<evidence type="ECO:0000256" key="2">
    <source>
        <dbReference type="ARBA" id="ARBA00001933"/>
    </source>
</evidence>
<gene>
    <name evidence="18" type="primary">epmB</name>
    <name evidence="19" type="ORF">KB893_000755</name>
    <name evidence="18" type="ORF">KB893_14755</name>
</gene>
<keyword evidence="12" id="KW-0413">Isomerase</keyword>
<dbReference type="PROSITE" id="PS51918">
    <property type="entry name" value="RADICAL_SAM"/>
    <property type="match status" value="1"/>
</dbReference>
<name>A0A8J7VXJ7_9GAMM</name>
<comment type="catalytic activity">
    <reaction evidence="1">
        <text>L-lysine = D-beta-lysine</text>
        <dbReference type="Rhea" id="RHEA:44148"/>
        <dbReference type="ChEBI" id="CHEBI:32551"/>
        <dbReference type="ChEBI" id="CHEBI:84138"/>
    </reaction>
</comment>
<evidence type="ECO:0000256" key="14">
    <source>
        <dbReference type="PIRSR" id="PIRSR004911-1"/>
    </source>
</evidence>
<feature type="domain" description="Radical SAM core" evidence="17">
    <location>
        <begin position="144"/>
        <end position="367"/>
    </location>
</feature>
<dbReference type="InterPro" id="IPR013785">
    <property type="entry name" value="Aldolase_TIM"/>
</dbReference>
<keyword evidence="6 14" id="KW-0004">4Fe-4S</keyword>
<evidence type="ECO:0000256" key="4">
    <source>
        <dbReference type="ARBA" id="ARBA00008703"/>
    </source>
</evidence>
<dbReference type="NCBIfam" id="TIGR00238">
    <property type="entry name" value="KamA family radical SAM protein"/>
    <property type="match status" value="1"/>
</dbReference>
<feature type="region of interest" description="Disordered" evidence="16">
    <location>
        <begin position="1"/>
        <end position="39"/>
    </location>
</feature>
<evidence type="ECO:0000313" key="18">
    <source>
        <dbReference type="EMBL" id="MBR0563761.1"/>
    </source>
</evidence>
<dbReference type="InterPro" id="IPR003739">
    <property type="entry name" value="Lys_aminomutase/Glu_NH3_mut"/>
</dbReference>
<keyword evidence="7" id="KW-0949">S-adenosyl-L-methionine</keyword>